<dbReference type="OrthoDB" id="2862635at2759"/>
<dbReference type="SUPFAM" id="SSF49899">
    <property type="entry name" value="Concanavalin A-like lectins/glucanases"/>
    <property type="match status" value="1"/>
</dbReference>
<accession>A0A5C2RVE0</accession>
<dbReference type="CDD" id="cd13426">
    <property type="entry name" value="Peptidase_G1"/>
    <property type="match status" value="1"/>
</dbReference>
<feature type="signal peptide" evidence="2">
    <location>
        <begin position="1"/>
        <end position="18"/>
    </location>
</feature>
<proteinExistence type="predicted"/>
<feature type="chain" id="PRO_5022775096" evidence="2">
    <location>
        <begin position="19"/>
        <end position="270"/>
    </location>
</feature>
<evidence type="ECO:0000313" key="3">
    <source>
        <dbReference type="EMBL" id="RPD55201.1"/>
    </source>
</evidence>
<dbReference type="InterPro" id="IPR013320">
    <property type="entry name" value="ConA-like_dom_sf"/>
</dbReference>
<organism evidence="3 4">
    <name type="scientific">Lentinus tigrinus ALCF2SS1-6</name>
    <dbReference type="NCBI Taxonomy" id="1328759"/>
    <lineage>
        <taxon>Eukaryota</taxon>
        <taxon>Fungi</taxon>
        <taxon>Dikarya</taxon>
        <taxon>Basidiomycota</taxon>
        <taxon>Agaricomycotina</taxon>
        <taxon>Agaricomycetes</taxon>
        <taxon>Polyporales</taxon>
        <taxon>Polyporaceae</taxon>
        <taxon>Lentinus</taxon>
    </lineage>
</organism>
<name>A0A5C2RVE0_9APHY</name>
<dbReference type="AlphaFoldDB" id="A0A5C2RVE0"/>
<keyword evidence="2" id="KW-0732">Signal</keyword>
<dbReference type="Proteomes" id="UP000313359">
    <property type="component" value="Unassembled WGS sequence"/>
</dbReference>
<dbReference type="Gene3D" id="2.60.120.700">
    <property type="entry name" value="Peptidase G1"/>
    <property type="match status" value="1"/>
</dbReference>
<dbReference type="EMBL" id="ML122297">
    <property type="protein sequence ID" value="RPD55201.1"/>
    <property type="molecule type" value="Genomic_DNA"/>
</dbReference>
<evidence type="ECO:0000256" key="1">
    <source>
        <dbReference type="PIRSR" id="PIRSR600250-50"/>
    </source>
</evidence>
<reference evidence="3" key="1">
    <citation type="journal article" date="2018" name="Genome Biol. Evol.">
        <title>Genomics and development of Lentinus tigrinus, a white-rot wood-decaying mushroom with dimorphic fruiting bodies.</title>
        <authorList>
            <person name="Wu B."/>
            <person name="Xu Z."/>
            <person name="Knudson A."/>
            <person name="Carlson A."/>
            <person name="Chen N."/>
            <person name="Kovaka S."/>
            <person name="LaButti K."/>
            <person name="Lipzen A."/>
            <person name="Pennachio C."/>
            <person name="Riley R."/>
            <person name="Schakwitz W."/>
            <person name="Umezawa K."/>
            <person name="Ohm R.A."/>
            <person name="Grigoriev I.V."/>
            <person name="Nagy L.G."/>
            <person name="Gibbons J."/>
            <person name="Hibbett D."/>
        </authorList>
    </citation>
    <scope>NUCLEOTIDE SEQUENCE [LARGE SCALE GENOMIC DNA]</scope>
    <source>
        <strain evidence="3">ALCF2SS1-6</strain>
    </source>
</reference>
<keyword evidence="4" id="KW-1185">Reference proteome</keyword>
<evidence type="ECO:0000256" key="2">
    <source>
        <dbReference type="SAM" id="SignalP"/>
    </source>
</evidence>
<dbReference type="STRING" id="1328759.A0A5C2RVE0"/>
<dbReference type="PANTHER" id="PTHR37536">
    <property type="entry name" value="PUTATIVE (AFU_ORTHOLOGUE AFUA_3G02970)-RELATED"/>
    <property type="match status" value="1"/>
</dbReference>
<dbReference type="InterPro" id="IPR038656">
    <property type="entry name" value="Peptidase_G1_sf"/>
</dbReference>
<feature type="active site" description="Proton acceptor" evidence="1">
    <location>
        <position position="205"/>
    </location>
</feature>
<dbReference type="GO" id="GO:0070007">
    <property type="term" value="F:glutamic-type endopeptidase activity"/>
    <property type="evidence" value="ECO:0007669"/>
    <property type="project" value="InterPro"/>
</dbReference>
<dbReference type="PRINTS" id="PR00977">
    <property type="entry name" value="SCYTLDPTASE"/>
</dbReference>
<dbReference type="PANTHER" id="PTHR37536:SF3">
    <property type="entry name" value="PUTATIVE (AFU_ORTHOLOGUE AFUA_3G02970)-RELATED"/>
    <property type="match status" value="1"/>
</dbReference>
<sequence length="270" mass="28046">MFAATLLCQVLLATAAFAVPTSKERFAQRAARRAAGFSHQSQPKTLSQGSAQANLITNNSHVDYSPNWGGAVLVANTATYTSVTGTFVVPTPSEPSGESGSHSASAWVGIDGDTCQTAILQTGLDFTVSGSSVTYDAWYEWYPDYAHDFSDISFSAGDTVTVSVTATSLSDGTATITNESTGQTVSHTFSGQPSLCEYNAEWIVEDFESGGSLVPFANFGTVTFTDASAKTTSGSTVGPSGSTIINIEQNNKVLTSVSTASDSVAVSYVG</sequence>
<dbReference type="Pfam" id="PF01828">
    <property type="entry name" value="Peptidase_A4"/>
    <property type="match status" value="1"/>
</dbReference>
<evidence type="ECO:0000313" key="4">
    <source>
        <dbReference type="Proteomes" id="UP000313359"/>
    </source>
</evidence>
<dbReference type="GO" id="GO:0006508">
    <property type="term" value="P:proteolysis"/>
    <property type="evidence" value="ECO:0007669"/>
    <property type="project" value="InterPro"/>
</dbReference>
<protein>
    <submittedName>
        <fullName evidence="3">Aspergillopepsin</fullName>
    </submittedName>
</protein>
<gene>
    <name evidence="3" type="ORF">L227DRAFT_566757</name>
</gene>
<dbReference type="InterPro" id="IPR000250">
    <property type="entry name" value="Peptidase_G1"/>
</dbReference>